<proteinExistence type="predicted"/>
<organism evidence="1 2">
    <name type="scientific">Vararia minispora EC-137</name>
    <dbReference type="NCBI Taxonomy" id="1314806"/>
    <lineage>
        <taxon>Eukaryota</taxon>
        <taxon>Fungi</taxon>
        <taxon>Dikarya</taxon>
        <taxon>Basidiomycota</taxon>
        <taxon>Agaricomycotina</taxon>
        <taxon>Agaricomycetes</taxon>
        <taxon>Russulales</taxon>
        <taxon>Lachnocladiaceae</taxon>
        <taxon>Vararia</taxon>
    </lineage>
</organism>
<gene>
    <name evidence="1" type="ORF">K488DRAFT_90418</name>
</gene>
<comment type="caution">
    <text evidence="1">The sequence shown here is derived from an EMBL/GenBank/DDBJ whole genome shotgun (WGS) entry which is preliminary data.</text>
</comment>
<reference evidence="1" key="2">
    <citation type="journal article" date="2022" name="New Phytol.">
        <title>Evolutionary transition to the ectomycorrhizal habit in the genomes of a hyperdiverse lineage of mushroom-forming fungi.</title>
        <authorList>
            <person name="Looney B."/>
            <person name="Miyauchi S."/>
            <person name="Morin E."/>
            <person name="Drula E."/>
            <person name="Courty P.E."/>
            <person name="Kohler A."/>
            <person name="Kuo A."/>
            <person name="LaButti K."/>
            <person name="Pangilinan J."/>
            <person name="Lipzen A."/>
            <person name="Riley R."/>
            <person name="Andreopoulos W."/>
            <person name="He G."/>
            <person name="Johnson J."/>
            <person name="Nolan M."/>
            <person name="Tritt A."/>
            <person name="Barry K.W."/>
            <person name="Grigoriev I.V."/>
            <person name="Nagy L.G."/>
            <person name="Hibbett D."/>
            <person name="Henrissat B."/>
            <person name="Matheny P.B."/>
            <person name="Labbe J."/>
            <person name="Martin F.M."/>
        </authorList>
    </citation>
    <scope>NUCLEOTIDE SEQUENCE</scope>
    <source>
        <strain evidence="1">EC-137</strain>
    </source>
</reference>
<protein>
    <submittedName>
        <fullName evidence="1">Uncharacterized protein</fullName>
    </submittedName>
</protein>
<evidence type="ECO:0000313" key="1">
    <source>
        <dbReference type="EMBL" id="KAI0027829.1"/>
    </source>
</evidence>
<dbReference type="Proteomes" id="UP000814128">
    <property type="component" value="Unassembled WGS sequence"/>
</dbReference>
<sequence>MFWPMLGCVPWLGCGTGGVGEASNRNTPRQDLVGLTEQIGRLQEQTQTSARVEKWKHEIKSEGEDEQPQVVVISAGQSGLQVP</sequence>
<reference evidence="1" key="1">
    <citation type="submission" date="2021-02" db="EMBL/GenBank/DDBJ databases">
        <authorList>
            <consortium name="DOE Joint Genome Institute"/>
            <person name="Ahrendt S."/>
            <person name="Looney B.P."/>
            <person name="Miyauchi S."/>
            <person name="Morin E."/>
            <person name="Drula E."/>
            <person name="Courty P.E."/>
            <person name="Chicoki N."/>
            <person name="Fauchery L."/>
            <person name="Kohler A."/>
            <person name="Kuo A."/>
            <person name="Labutti K."/>
            <person name="Pangilinan J."/>
            <person name="Lipzen A."/>
            <person name="Riley R."/>
            <person name="Andreopoulos W."/>
            <person name="He G."/>
            <person name="Johnson J."/>
            <person name="Barry K.W."/>
            <person name="Grigoriev I.V."/>
            <person name="Nagy L."/>
            <person name="Hibbett D."/>
            <person name="Henrissat B."/>
            <person name="Matheny P.B."/>
            <person name="Labbe J."/>
            <person name="Martin F."/>
        </authorList>
    </citation>
    <scope>NUCLEOTIDE SEQUENCE</scope>
    <source>
        <strain evidence="1">EC-137</strain>
    </source>
</reference>
<name>A0ACB8Q7R2_9AGAM</name>
<dbReference type="EMBL" id="MU273833">
    <property type="protein sequence ID" value="KAI0027829.1"/>
    <property type="molecule type" value="Genomic_DNA"/>
</dbReference>
<keyword evidence="2" id="KW-1185">Reference proteome</keyword>
<evidence type="ECO:0000313" key="2">
    <source>
        <dbReference type="Proteomes" id="UP000814128"/>
    </source>
</evidence>
<accession>A0ACB8Q7R2</accession>